<gene>
    <name evidence="9" type="primary">secD</name>
    <name evidence="13" type="ORF">SAMN04488692_10473</name>
</gene>
<feature type="transmembrane region" description="Helical" evidence="9">
    <location>
        <begin position="330"/>
        <end position="352"/>
    </location>
</feature>
<dbReference type="GO" id="GO:0015450">
    <property type="term" value="F:protein-transporting ATPase activity"/>
    <property type="evidence" value="ECO:0007669"/>
    <property type="project" value="InterPro"/>
</dbReference>
<keyword evidence="7 9" id="KW-0811">Translocation</keyword>
<name>A0A1G9JTL6_9FIRM</name>
<keyword evidence="6 9" id="KW-1133">Transmembrane helix</keyword>
<feature type="domain" description="SecDF P1 head subdomain" evidence="12">
    <location>
        <begin position="119"/>
        <end position="213"/>
    </location>
</feature>
<dbReference type="GO" id="GO:0043952">
    <property type="term" value="P:protein transport by the Sec complex"/>
    <property type="evidence" value="ECO:0007669"/>
    <property type="project" value="UniProtKB-UniRule"/>
</dbReference>
<keyword evidence="2 9" id="KW-0813">Transport</keyword>
<feature type="transmembrane region" description="Helical" evidence="9">
    <location>
        <begin position="358"/>
        <end position="377"/>
    </location>
</feature>
<keyword evidence="3 9" id="KW-1003">Cell membrane</keyword>
<dbReference type="Gene3D" id="3.30.70.3220">
    <property type="match status" value="1"/>
</dbReference>
<evidence type="ECO:0000256" key="5">
    <source>
        <dbReference type="ARBA" id="ARBA00022927"/>
    </source>
</evidence>
<dbReference type="OrthoDB" id="9805019at2"/>
<feature type="transmembrane region" description="Helical" evidence="9">
    <location>
        <begin position="12"/>
        <end position="30"/>
    </location>
</feature>
<dbReference type="InterPro" id="IPR005791">
    <property type="entry name" value="SecD"/>
</dbReference>
<keyword evidence="5 9" id="KW-0653">Protein transport</keyword>
<protein>
    <recommendedName>
        <fullName evidence="9">Protein translocase subunit SecD</fullName>
    </recommendedName>
</protein>
<evidence type="ECO:0000256" key="4">
    <source>
        <dbReference type="ARBA" id="ARBA00022692"/>
    </source>
</evidence>
<evidence type="ECO:0000259" key="10">
    <source>
        <dbReference type="Pfam" id="PF02355"/>
    </source>
</evidence>
<reference evidence="13 14" key="1">
    <citation type="submission" date="2016-10" db="EMBL/GenBank/DDBJ databases">
        <authorList>
            <person name="de Groot N.N."/>
        </authorList>
    </citation>
    <scope>NUCLEOTIDE SEQUENCE [LARGE SCALE GENOMIC DNA]</scope>
    <source>
        <strain evidence="13 14">SLAS-1</strain>
    </source>
</reference>
<dbReference type="Pfam" id="PF22599">
    <property type="entry name" value="SecDF_P1_head"/>
    <property type="match status" value="1"/>
</dbReference>
<organism evidence="13 14">
    <name type="scientific">Halarsenatibacter silvermanii</name>
    <dbReference type="NCBI Taxonomy" id="321763"/>
    <lineage>
        <taxon>Bacteria</taxon>
        <taxon>Bacillati</taxon>
        <taxon>Bacillota</taxon>
        <taxon>Clostridia</taxon>
        <taxon>Halanaerobiales</taxon>
        <taxon>Halarsenatibacteraceae</taxon>
        <taxon>Halarsenatibacter</taxon>
    </lineage>
</organism>
<evidence type="ECO:0000256" key="6">
    <source>
        <dbReference type="ARBA" id="ARBA00022989"/>
    </source>
</evidence>
<comment type="subunit">
    <text evidence="9">Forms a complex with SecF. Part of the essential Sec protein translocation apparatus which comprises SecA, SecYEG and auxiliary proteins SecDF. Other proteins may also be involved.</text>
</comment>
<dbReference type="GO" id="GO:0006605">
    <property type="term" value="P:protein targeting"/>
    <property type="evidence" value="ECO:0007669"/>
    <property type="project" value="UniProtKB-UniRule"/>
</dbReference>
<dbReference type="RefSeq" id="WP_089758534.1">
    <property type="nucleotide sequence ID" value="NZ_FNGO01000004.1"/>
</dbReference>
<feature type="transmembrane region" description="Helical" evidence="9">
    <location>
        <begin position="235"/>
        <end position="252"/>
    </location>
</feature>
<evidence type="ECO:0000259" key="12">
    <source>
        <dbReference type="Pfam" id="PF22599"/>
    </source>
</evidence>
<feature type="transmembrane region" description="Helical" evidence="9">
    <location>
        <begin position="287"/>
        <end position="309"/>
    </location>
</feature>
<dbReference type="InterPro" id="IPR055344">
    <property type="entry name" value="SecD_SecF_C_bact"/>
</dbReference>
<evidence type="ECO:0000256" key="3">
    <source>
        <dbReference type="ARBA" id="ARBA00022475"/>
    </source>
</evidence>
<dbReference type="AlphaFoldDB" id="A0A1G9JTL6"/>
<evidence type="ECO:0000259" key="11">
    <source>
        <dbReference type="Pfam" id="PF21760"/>
    </source>
</evidence>
<evidence type="ECO:0000256" key="1">
    <source>
        <dbReference type="ARBA" id="ARBA00004651"/>
    </source>
</evidence>
<dbReference type="FunFam" id="1.20.1640.10:FF:000004">
    <property type="entry name" value="Protein translocase subunit SecD"/>
    <property type="match status" value="1"/>
</dbReference>
<dbReference type="PANTHER" id="PTHR30081:SF1">
    <property type="entry name" value="PROTEIN TRANSLOCASE SUBUNIT SECD"/>
    <property type="match status" value="1"/>
</dbReference>
<dbReference type="InterPro" id="IPR022813">
    <property type="entry name" value="SecD/SecF_arch_bac"/>
</dbReference>
<dbReference type="PANTHER" id="PTHR30081">
    <property type="entry name" value="PROTEIN-EXPORT MEMBRANE PROTEIN SEC"/>
    <property type="match status" value="1"/>
</dbReference>
<dbReference type="Pfam" id="PF21760">
    <property type="entry name" value="SecD_1st"/>
    <property type="match status" value="1"/>
</dbReference>
<dbReference type="Gene3D" id="1.20.1640.10">
    <property type="entry name" value="Multidrug efflux transporter AcrB transmembrane domain"/>
    <property type="match status" value="1"/>
</dbReference>
<evidence type="ECO:0000256" key="7">
    <source>
        <dbReference type="ARBA" id="ARBA00023010"/>
    </source>
</evidence>
<comment type="subcellular location">
    <subcellularLocation>
        <location evidence="1 9">Cell membrane</location>
        <topology evidence="1 9">Multi-pass membrane protein</topology>
    </subcellularLocation>
</comment>
<dbReference type="NCBIfam" id="TIGR01129">
    <property type="entry name" value="secD"/>
    <property type="match status" value="1"/>
</dbReference>
<comment type="similarity">
    <text evidence="9">Belongs to the SecD/SecF family. SecD subfamily.</text>
</comment>
<evidence type="ECO:0000313" key="14">
    <source>
        <dbReference type="Proteomes" id="UP000199476"/>
    </source>
</evidence>
<dbReference type="InterPro" id="IPR048631">
    <property type="entry name" value="SecD_1st"/>
</dbReference>
<dbReference type="HAMAP" id="MF_01463_B">
    <property type="entry name" value="SecD_B"/>
    <property type="match status" value="1"/>
</dbReference>
<dbReference type="GO" id="GO:0065002">
    <property type="term" value="P:intracellular protein transmembrane transport"/>
    <property type="evidence" value="ECO:0007669"/>
    <property type="project" value="UniProtKB-UniRule"/>
</dbReference>
<feature type="domain" description="Protein translocase subunit SecDF P1" evidence="11">
    <location>
        <begin position="62"/>
        <end position="116"/>
    </location>
</feature>
<dbReference type="NCBIfam" id="TIGR00916">
    <property type="entry name" value="2A0604s01"/>
    <property type="match status" value="1"/>
</dbReference>
<evidence type="ECO:0000313" key="13">
    <source>
        <dbReference type="EMBL" id="SDL40223.1"/>
    </source>
</evidence>
<dbReference type="InterPro" id="IPR022646">
    <property type="entry name" value="SecD/SecF_CS"/>
</dbReference>
<keyword evidence="14" id="KW-1185">Reference proteome</keyword>
<dbReference type="Proteomes" id="UP000199476">
    <property type="component" value="Unassembled WGS sequence"/>
</dbReference>
<dbReference type="InterPro" id="IPR001036">
    <property type="entry name" value="Acrflvin-R"/>
</dbReference>
<dbReference type="SUPFAM" id="SSF82866">
    <property type="entry name" value="Multidrug efflux transporter AcrB transmembrane domain"/>
    <property type="match status" value="1"/>
</dbReference>
<dbReference type="GO" id="GO:0005886">
    <property type="term" value="C:plasma membrane"/>
    <property type="evidence" value="ECO:0007669"/>
    <property type="project" value="UniProtKB-SubCell"/>
</dbReference>
<keyword evidence="8 9" id="KW-0472">Membrane</keyword>
<dbReference type="STRING" id="321763.SAMN04488692_10473"/>
<accession>A0A1G9JTL6</accession>
<sequence length="405" mass="44170">MRYKRKRKLKAAFLVIVVAFGVFLYFNYGINLGLDLAGGAHVVMEAQETEGREVDDEVMRGIVNIIERRVDEMGLTEPVVQRQGQDRVIIELPAVDNPDDAIETIGQTAMLTIRNQAGDVLMTGDEIADARASYDQNNRPVVSFEMTGSGAQTFEEITRMYMGEPIGIYLDDEQLTNPTVQSVIRDQGQITGYASVEEAEEHAILIREGALPVDVEVIENRTVGPTLGAIALQQSLRAGLIGLLLVGIYMVFYYRFPGIIAAATLLIYGVLFMGVLAGLQATLTLPGIAGLILSIGMAVDANIIIFERIQDELRNGKPLKTSINSGFKRAYLTIVDANVTTMITALILAYFTTGAVRGFAVTLGIGILLSMFTAFFVTKTFMDLFAGTRAFRLSGSFGVRGQENV</sequence>
<evidence type="ECO:0000256" key="8">
    <source>
        <dbReference type="ARBA" id="ARBA00023136"/>
    </source>
</evidence>
<dbReference type="PRINTS" id="PR00702">
    <property type="entry name" value="ACRIFLAVINRP"/>
</dbReference>
<feature type="transmembrane region" description="Helical" evidence="9">
    <location>
        <begin position="259"/>
        <end position="281"/>
    </location>
</feature>
<keyword evidence="4 9" id="KW-0812">Transmembrane</keyword>
<comment type="function">
    <text evidence="9">Part of the Sec protein translocase complex. Interacts with the SecYEG preprotein conducting channel. SecDF uses the proton motive force (PMF) to complete protein translocation after the ATP-dependent function of SecA.</text>
</comment>
<evidence type="ECO:0000256" key="9">
    <source>
        <dbReference type="HAMAP-Rule" id="MF_01463"/>
    </source>
</evidence>
<proteinExistence type="inferred from homology"/>
<dbReference type="Pfam" id="PF02355">
    <property type="entry name" value="SecD_SecF_C"/>
    <property type="match status" value="1"/>
</dbReference>
<dbReference type="InterPro" id="IPR048634">
    <property type="entry name" value="SecD_SecF_C"/>
</dbReference>
<dbReference type="Pfam" id="PF07549">
    <property type="entry name" value="Sec_GG"/>
    <property type="match status" value="1"/>
</dbReference>
<feature type="domain" description="Protein export membrane protein SecD/SecF C-terminal" evidence="10">
    <location>
        <begin position="214"/>
        <end position="382"/>
    </location>
</feature>
<dbReference type="EMBL" id="FNGO01000004">
    <property type="protein sequence ID" value="SDL40223.1"/>
    <property type="molecule type" value="Genomic_DNA"/>
</dbReference>
<dbReference type="InterPro" id="IPR054384">
    <property type="entry name" value="SecDF_P1_head"/>
</dbReference>
<evidence type="ECO:0000256" key="2">
    <source>
        <dbReference type="ARBA" id="ARBA00022448"/>
    </source>
</evidence>